<dbReference type="Proteomes" id="UP001470230">
    <property type="component" value="Unassembled WGS sequence"/>
</dbReference>
<evidence type="ECO:0000313" key="3">
    <source>
        <dbReference type="Proteomes" id="UP001470230"/>
    </source>
</evidence>
<dbReference type="PANTHER" id="PTHR47457:SF1">
    <property type="entry name" value="BTB DOMAIN-CONTAINING PROTEIN-RELATED"/>
    <property type="match status" value="1"/>
</dbReference>
<dbReference type="Gene3D" id="2.60.120.260">
    <property type="entry name" value="Galactose-binding domain-like"/>
    <property type="match status" value="1"/>
</dbReference>
<dbReference type="InterPro" id="IPR008979">
    <property type="entry name" value="Galactose-bd-like_sf"/>
</dbReference>
<evidence type="ECO:0000313" key="2">
    <source>
        <dbReference type="EMBL" id="KAK8857712.1"/>
    </source>
</evidence>
<accession>A0ABR2I6E0</accession>
<feature type="domain" description="F5/8 type C" evidence="1">
    <location>
        <begin position="282"/>
        <end position="400"/>
    </location>
</feature>
<name>A0ABR2I6E0_9EUKA</name>
<dbReference type="EMBL" id="JAPFFF010000020">
    <property type="protein sequence ID" value="KAK8857712.1"/>
    <property type="molecule type" value="Genomic_DNA"/>
</dbReference>
<evidence type="ECO:0000259" key="1">
    <source>
        <dbReference type="Pfam" id="PF00754"/>
    </source>
</evidence>
<dbReference type="Pfam" id="PF00754">
    <property type="entry name" value="F5_F8_type_C"/>
    <property type="match status" value="1"/>
</dbReference>
<gene>
    <name evidence="2" type="ORF">M9Y10_016120</name>
</gene>
<keyword evidence="3" id="KW-1185">Reference proteome</keyword>
<protein>
    <recommendedName>
        <fullName evidence="1">F5/8 type C domain-containing protein</fullName>
    </recommendedName>
</protein>
<organism evidence="2 3">
    <name type="scientific">Tritrichomonas musculus</name>
    <dbReference type="NCBI Taxonomy" id="1915356"/>
    <lineage>
        <taxon>Eukaryota</taxon>
        <taxon>Metamonada</taxon>
        <taxon>Parabasalia</taxon>
        <taxon>Tritrichomonadida</taxon>
        <taxon>Tritrichomonadidae</taxon>
        <taxon>Tritrichomonas</taxon>
    </lineage>
</organism>
<proteinExistence type="predicted"/>
<dbReference type="PANTHER" id="PTHR47457">
    <property type="entry name" value="OS05G0345500 PROTEIN"/>
    <property type="match status" value="1"/>
</dbReference>
<sequence>MCEINKIKLQPTTILNVPLQTYNQTFTFVVNGKEFKTNRLISDLLSPIISQIHLNDPTFDTFTINTRYNGKFHHIFSLLDFKETIFPLKEIPFISEVIRALGNEHIEISSAIEEISADNVFYLIEQHEKYDQFYSKSLSNEIDFISKNFSQFCENSIEAFKKLNVETILAIISNKNLQLADEDQLINFINDLYSIDSKYSPLYEKVQFVNLSKKAMKKFVEVCDFNDITGETWINLTEILIKDNDKTQTKLNEEGITFSIEETKVLSGIISYLVKKSENEINITSSSHFLNNDLYQPRNVVSKDNDKCFLSENAPDSWICFDFKEHKVHPTQYVIMSPSSDLTNHFLRNWVIEGSNDNKTWEIIDRQRNCDYLNGSSFISTFTIDDQNFTEFRFIRLRQNGPNVYSQDFLAIKNFEIYGKLI</sequence>
<comment type="caution">
    <text evidence="2">The sequence shown here is derived from an EMBL/GenBank/DDBJ whole genome shotgun (WGS) entry which is preliminary data.</text>
</comment>
<reference evidence="2 3" key="1">
    <citation type="submission" date="2024-04" db="EMBL/GenBank/DDBJ databases">
        <title>Tritrichomonas musculus Genome.</title>
        <authorList>
            <person name="Alves-Ferreira E."/>
            <person name="Grigg M."/>
            <person name="Lorenzi H."/>
            <person name="Galac M."/>
        </authorList>
    </citation>
    <scope>NUCLEOTIDE SEQUENCE [LARGE SCALE GENOMIC DNA]</scope>
    <source>
        <strain evidence="2 3">EAF2021</strain>
    </source>
</reference>
<dbReference type="SUPFAM" id="SSF49785">
    <property type="entry name" value="Galactose-binding domain-like"/>
    <property type="match status" value="1"/>
</dbReference>
<dbReference type="InterPro" id="IPR000421">
    <property type="entry name" value="FA58C"/>
</dbReference>